<feature type="transmembrane region" description="Helical" evidence="7">
    <location>
        <begin position="401"/>
        <end position="422"/>
    </location>
</feature>
<proteinExistence type="inferred from homology"/>
<dbReference type="EMBL" id="PDLM01000001">
    <property type="protein sequence ID" value="RDW87973.1"/>
    <property type="molecule type" value="Genomic_DNA"/>
</dbReference>
<reference evidence="9 10" key="1">
    <citation type="journal article" date="2018" name="IMA Fungus">
        <title>IMA Genome-F 9: Draft genome sequence of Annulohypoxylon stygium, Aspergillus mulundensis, Berkeleyomyces basicola (syn. Thielaviopsis basicola), Ceratocystis smalleyi, two Cercospora beticola strains, Coleophoma cylindrospora, Fusarium fracticaudum, Phialophora cf. hyalina, and Morchella septimelata.</title>
        <authorList>
            <person name="Wingfield B.D."/>
            <person name="Bills G.F."/>
            <person name="Dong Y."/>
            <person name="Huang W."/>
            <person name="Nel W.J."/>
            <person name="Swalarsk-Parry B.S."/>
            <person name="Vaghefi N."/>
            <person name="Wilken P.M."/>
            <person name="An Z."/>
            <person name="de Beer Z.W."/>
            <person name="De Vos L."/>
            <person name="Chen L."/>
            <person name="Duong T.A."/>
            <person name="Gao Y."/>
            <person name="Hammerbacher A."/>
            <person name="Kikkert J.R."/>
            <person name="Li Y."/>
            <person name="Li H."/>
            <person name="Li K."/>
            <person name="Li Q."/>
            <person name="Liu X."/>
            <person name="Ma X."/>
            <person name="Naidoo K."/>
            <person name="Pethybridge S.J."/>
            <person name="Sun J."/>
            <person name="Steenkamp E.T."/>
            <person name="van der Nest M.A."/>
            <person name="van Wyk S."/>
            <person name="Wingfield M.J."/>
            <person name="Xiong C."/>
            <person name="Yue Q."/>
            <person name="Zhang X."/>
        </authorList>
    </citation>
    <scope>NUCLEOTIDE SEQUENCE [LARGE SCALE GENOMIC DNA]</scope>
    <source>
        <strain evidence="9 10">BP6252</strain>
    </source>
</reference>
<keyword evidence="3" id="KW-0813">Transport</keyword>
<dbReference type="Proteomes" id="UP000256645">
    <property type="component" value="Unassembled WGS sequence"/>
</dbReference>
<dbReference type="GO" id="GO:0016020">
    <property type="term" value="C:membrane"/>
    <property type="evidence" value="ECO:0007669"/>
    <property type="project" value="UniProtKB-SubCell"/>
</dbReference>
<keyword evidence="10" id="KW-1185">Reference proteome</keyword>
<keyword evidence="6 7" id="KW-0472">Membrane</keyword>
<dbReference type="PROSITE" id="PS50850">
    <property type="entry name" value="MFS"/>
    <property type="match status" value="1"/>
</dbReference>
<feature type="transmembrane region" description="Helical" evidence="7">
    <location>
        <begin position="301"/>
        <end position="323"/>
    </location>
</feature>
<feature type="transmembrane region" description="Helical" evidence="7">
    <location>
        <begin position="264"/>
        <end position="289"/>
    </location>
</feature>
<evidence type="ECO:0000259" key="8">
    <source>
        <dbReference type="PROSITE" id="PS50850"/>
    </source>
</evidence>
<comment type="subcellular location">
    <subcellularLocation>
        <location evidence="1">Membrane</location>
        <topology evidence="1">Multi-pass membrane protein</topology>
    </subcellularLocation>
</comment>
<keyword evidence="4 7" id="KW-0812">Transmembrane</keyword>
<dbReference type="InterPro" id="IPR020846">
    <property type="entry name" value="MFS_dom"/>
</dbReference>
<evidence type="ECO:0000256" key="7">
    <source>
        <dbReference type="SAM" id="Phobius"/>
    </source>
</evidence>
<dbReference type="InterPro" id="IPR050360">
    <property type="entry name" value="MFS_Sugar_Transporters"/>
</dbReference>
<feature type="domain" description="Major facilitator superfamily (MFS) profile" evidence="8">
    <location>
        <begin position="18"/>
        <end position="453"/>
    </location>
</feature>
<feature type="transmembrane region" description="Helical" evidence="7">
    <location>
        <begin position="144"/>
        <end position="167"/>
    </location>
</feature>
<dbReference type="SUPFAM" id="SSF103473">
    <property type="entry name" value="MFS general substrate transporter"/>
    <property type="match status" value="1"/>
</dbReference>
<dbReference type="InterPro" id="IPR005828">
    <property type="entry name" value="MFS_sugar_transport-like"/>
</dbReference>
<evidence type="ECO:0000256" key="2">
    <source>
        <dbReference type="ARBA" id="ARBA00010992"/>
    </source>
</evidence>
<evidence type="ECO:0000313" key="9">
    <source>
        <dbReference type="EMBL" id="RDW87973.1"/>
    </source>
</evidence>
<feature type="transmembrane region" description="Helical" evidence="7">
    <location>
        <begin position="428"/>
        <end position="449"/>
    </location>
</feature>
<protein>
    <recommendedName>
        <fullName evidence="8">Major facilitator superfamily (MFS) profile domain-containing protein</fullName>
    </recommendedName>
</protein>
<feature type="transmembrane region" description="Helical" evidence="7">
    <location>
        <begin position="86"/>
        <end position="106"/>
    </location>
</feature>
<evidence type="ECO:0000256" key="4">
    <source>
        <dbReference type="ARBA" id="ARBA00022692"/>
    </source>
</evidence>
<feature type="transmembrane region" description="Helical" evidence="7">
    <location>
        <begin position="55"/>
        <end position="74"/>
    </location>
</feature>
<keyword evidence="5 7" id="KW-1133">Transmembrane helix</keyword>
<feature type="transmembrane region" description="Helical" evidence="7">
    <location>
        <begin position="355"/>
        <end position="380"/>
    </location>
</feature>
<dbReference type="FunFam" id="1.20.1250.20:FF:000134">
    <property type="entry name" value="MFS sugar transporter protein"/>
    <property type="match status" value="1"/>
</dbReference>
<accession>A0A3D8SNR5</accession>
<comment type="caution">
    <text evidence="9">The sequence shown here is derived from an EMBL/GenBank/DDBJ whole genome shotgun (WGS) entry which is preliminary data.</text>
</comment>
<name>A0A3D8SNR5_9HELO</name>
<dbReference type="PROSITE" id="PS00216">
    <property type="entry name" value="SUGAR_TRANSPORT_1"/>
    <property type="match status" value="1"/>
</dbReference>
<dbReference type="PANTHER" id="PTHR48022:SF2">
    <property type="entry name" value="PLASTIDIC GLUCOSE TRANSPORTER 4"/>
    <property type="match status" value="1"/>
</dbReference>
<dbReference type="AlphaFoldDB" id="A0A3D8SNR5"/>
<comment type="similarity">
    <text evidence="2">Belongs to the major facilitator superfamily. Sugar transporter (TC 2.A.1.1) family.</text>
</comment>
<dbReference type="InterPro" id="IPR036259">
    <property type="entry name" value="MFS_trans_sf"/>
</dbReference>
<evidence type="ECO:0000256" key="5">
    <source>
        <dbReference type="ARBA" id="ARBA00022989"/>
    </source>
</evidence>
<feature type="transmembrane region" description="Helical" evidence="7">
    <location>
        <begin position="332"/>
        <end position="349"/>
    </location>
</feature>
<evidence type="ECO:0000313" key="10">
    <source>
        <dbReference type="Proteomes" id="UP000256645"/>
    </source>
</evidence>
<feature type="transmembrane region" description="Helical" evidence="7">
    <location>
        <begin position="173"/>
        <end position="196"/>
    </location>
</feature>
<dbReference type="Pfam" id="PF00083">
    <property type="entry name" value="Sugar_tr"/>
    <property type="match status" value="1"/>
</dbReference>
<feature type="transmembrane region" description="Helical" evidence="7">
    <location>
        <begin position="112"/>
        <end position="132"/>
    </location>
</feature>
<sequence length="514" mass="55895">MPLIPISKLGSKTAYVVILLAALASLADVAADSAVINNLTLLDGYVEFYNLDAALLGLNVAITSVGYVIAGPFSGDILDRIGRVKAMMVGSILTIVSVAISGSAPVEAAFVVGRFLLGVSMAISATASTLYVAELAPPQHRQTLIGILIGLSGFIVTFFTLSVLGLYGLRTMWAWRGFVLSELIAPLIGLVLLLFAPETPRWLISKGRTDEALEILAVLHAKGDRNNELVKLEFQEICATIDAEKSVHSSWKGLLTPAPNLRRFGICLLSSIFYQMLGAGNLLYFMSILLQNLGIQSMKNIILINWGLGIWNTCAMMFGGWFLDRVGRKSTLVYSTIIMSICMLVIGLLQRQLEFGVTLGLSVGAVITIFIYQFVASMGWQILAYSYPNEILAFSQRAKGSALTQSVGYAFSFVYLYCFPIALETIAWKFFVLNSCWSLAFAVVIWFVFVETKGKTLEEIDELFEGNGAVTMGIHPHQDLEDSLSEVGSSNLNDKIIAQTTVDGTIKDNKVTGL</sequence>
<dbReference type="Gene3D" id="1.20.1250.20">
    <property type="entry name" value="MFS general substrate transporter like domains"/>
    <property type="match status" value="1"/>
</dbReference>
<dbReference type="InterPro" id="IPR005829">
    <property type="entry name" value="Sugar_transporter_CS"/>
</dbReference>
<dbReference type="GO" id="GO:0005351">
    <property type="term" value="F:carbohydrate:proton symporter activity"/>
    <property type="evidence" value="ECO:0007669"/>
    <property type="project" value="TreeGrafter"/>
</dbReference>
<dbReference type="OrthoDB" id="4540492at2759"/>
<dbReference type="PANTHER" id="PTHR48022">
    <property type="entry name" value="PLASTIDIC GLUCOSE TRANSPORTER 4"/>
    <property type="match status" value="1"/>
</dbReference>
<organism evidence="9 10">
    <name type="scientific">Coleophoma cylindrospora</name>
    <dbReference type="NCBI Taxonomy" id="1849047"/>
    <lineage>
        <taxon>Eukaryota</taxon>
        <taxon>Fungi</taxon>
        <taxon>Dikarya</taxon>
        <taxon>Ascomycota</taxon>
        <taxon>Pezizomycotina</taxon>
        <taxon>Leotiomycetes</taxon>
        <taxon>Helotiales</taxon>
        <taxon>Dermateaceae</taxon>
        <taxon>Coleophoma</taxon>
    </lineage>
</organism>
<evidence type="ECO:0000256" key="3">
    <source>
        <dbReference type="ARBA" id="ARBA00022448"/>
    </source>
</evidence>
<evidence type="ECO:0000256" key="1">
    <source>
        <dbReference type="ARBA" id="ARBA00004141"/>
    </source>
</evidence>
<evidence type="ECO:0000256" key="6">
    <source>
        <dbReference type="ARBA" id="ARBA00023136"/>
    </source>
</evidence>
<gene>
    <name evidence="9" type="ORF">BP6252_00005</name>
</gene>